<dbReference type="EMBL" id="GBBM01004386">
    <property type="protein sequence ID" value="JAC31032.1"/>
    <property type="molecule type" value="mRNA"/>
</dbReference>
<feature type="signal peptide" evidence="1">
    <location>
        <begin position="1"/>
        <end position="23"/>
    </location>
</feature>
<organism evidence="2">
    <name type="scientific">Amblyomma triste</name>
    <name type="common">Neotropical tick</name>
    <dbReference type="NCBI Taxonomy" id="251400"/>
    <lineage>
        <taxon>Eukaryota</taxon>
        <taxon>Metazoa</taxon>
        <taxon>Ecdysozoa</taxon>
        <taxon>Arthropoda</taxon>
        <taxon>Chelicerata</taxon>
        <taxon>Arachnida</taxon>
        <taxon>Acari</taxon>
        <taxon>Parasitiformes</taxon>
        <taxon>Ixodida</taxon>
        <taxon>Ixodoidea</taxon>
        <taxon>Ixodidae</taxon>
        <taxon>Amblyomminae</taxon>
        <taxon>Amblyomma</taxon>
    </lineage>
</organism>
<accession>A0A023GAX6</accession>
<evidence type="ECO:0000313" key="2">
    <source>
        <dbReference type="EMBL" id="JAC31032.1"/>
    </source>
</evidence>
<keyword evidence="1" id="KW-0732">Signal</keyword>
<evidence type="ECO:0000256" key="1">
    <source>
        <dbReference type="SAM" id="SignalP"/>
    </source>
</evidence>
<sequence length="216" mass="24410">MAAKERHAAAFITLLLMVLHSSAEEDSAPAGKKVYVDIFKFLNTDDPILSFTISRSSGNPCKVDFYRNTTASGTLFERFYWAPNRRTNLEQMFHDSLKGVFQNSGTAAPEVLNTMYVSKGDGYGRDCWQGTEIMDWQSSDNVCAKFSVKRPKSCNPGRRSDNQRYSAVTHEIRMRVSESEESQMRSCLQKLKEPMTSEQVNAIFACKGKFRNVLDG</sequence>
<protein>
    <submittedName>
        <fullName evidence="2">Putative lipocalin-3 1</fullName>
    </submittedName>
</protein>
<proteinExistence type="evidence at transcript level"/>
<feature type="chain" id="PRO_5001521848" evidence="1">
    <location>
        <begin position="24"/>
        <end position="216"/>
    </location>
</feature>
<dbReference type="AlphaFoldDB" id="A0A023GAX6"/>
<name>A0A023GAX6_AMBTT</name>
<reference evidence="2" key="1">
    <citation type="submission" date="2014-03" db="EMBL/GenBank/DDBJ databases">
        <title>The sialotranscriptome of Amblyomma triste, Amblyomma parvum and Amblyomma cajennense ticks, uncovered by 454-based RNA-seq.</title>
        <authorList>
            <person name="Garcia G.R."/>
            <person name="Gardinassi L.G."/>
            <person name="Ribeiro J.M."/>
            <person name="Anatriello E."/>
            <person name="Ferreira B.R."/>
            <person name="Moreira H.N."/>
            <person name="Mafra C."/>
            <person name="Olegario M.M."/>
            <person name="Szabo P.J."/>
            <person name="Miranda-Santos I.K."/>
            <person name="Maruyama S.R."/>
        </authorList>
    </citation>
    <scope>NUCLEOTIDE SEQUENCE</scope>
    <source>
        <strain evidence="2">Mato Grasso do Sul</strain>
        <tissue evidence="2">Salivary glands</tissue>
    </source>
</reference>